<evidence type="ECO:0000256" key="8">
    <source>
        <dbReference type="NCBIfam" id="TIGR03319"/>
    </source>
</evidence>
<dbReference type="GO" id="GO:0005886">
    <property type="term" value="C:plasma membrane"/>
    <property type="evidence" value="ECO:0007669"/>
    <property type="project" value="UniProtKB-UniRule"/>
</dbReference>
<dbReference type="Proteomes" id="UP000237749">
    <property type="component" value="Unassembled WGS sequence"/>
</dbReference>
<dbReference type="Pfam" id="PF00013">
    <property type="entry name" value="KH_1"/>
    <property type="match status" value="1"/>
</dbReference>
<feature type="coiled-coil region" evidence="9">
    <location>
        <begin position="54"/>
        <end position="110"/>
    </location>
</feature>
<dbReference type="Gene3D" id="1.10.3210.10">
    <property type="entry name" value="Hypothetical protein af1432"/>
    <property type="match status" value="1"/>
</dbReference>
<evidence type="ECO:0000256" key="4">
    <source>
        <dbReference type="ARBA" id="ARBA00022884"/>
    </source>
</evidence>
<dbReference type="InterPro" id="IPR004088">
    <property type="entry name" value="KH_dom_type_1"/>
</dbReference>
<keyword evidence="1 7" id="KW-0540">Nuclease</keyword>
<comment type="similarity">
    <text evidence="5 7">Belongs to the RNase Y family.</text>
</comment>
<dbReference type="EMBL" id="PTJA01000013">
    <property type="protein sequence ID" value="PPK78791.1"/>
    <property type="molecule type" value="Genomic_DNA"/>
</dbReference>
<comment type="caution">
    <text evidence="10">The sequence shown here is derived from an EMBL/GenBank/DDBJ whole genome shotgun (WGS) entry which is preliminary data.</text>
</comment>
<dbReference type="SUPFAM" id="SSF54791">
    <property type="entry name" value="Eukaryotic type KH-domain (KH-domain type I)"/>
    <property type="match status" value="1"/>
</dbReference>
<dbReference type="GO" id="GO:0016787">
    <property type="term" value="F:hydrolase activity"/>
    <property type="evidence" value="ECO:0007669"/>
    <property type="project" value="UniProtKB-KW"/>
</dbReference>
<dbReference type="Pfam" id="PF12072">
    <property type="entry name" value="RNase_Y_N"/>
    <property type="match status" value="1"/>
</dbReference>
<organism evidence="10 11">
    <name type="scientific">Lacrimispora xylanisolvens</name>
    <dbReference type="NCBI Taxonomy" id="384636"/>
    <lineage>
        <taxon>Bacteria</taxon>
        <taxon>Bacillati</taxon>
        <taxon>Bacillota</taxon>
        <taxon>Clostridia</taxon>
        <taxon>Lachnospirales</taxon>
        <taxon>Lachnospiraceae</taxon>
        <taxon>Lacrimispora</taxon>
    </lineage>
</organism>
<dbReference type="GO" id="GO:0006402">
    <property type="term" value="P:mRNA catabolic process"/>
    <property type="evidence" value="ECO:0007669"/>
    <property type="project" value="UniProtKB-UniRule"/>
</dbReference>
<dbReference type="SUPFAM" id="SSF109604">
    <property type="entry name" value="HD-domain/PDEase-like"/>
    <property type="match status" value="1"/>
</dbReference>
<dbReference type="InterPro" id="IPR003607">
    <property type="entry name" value="HD/PDEase_dom"/>
</dbReference>
<keyword evidence="3 7" id="KW-0378">Hydrolase</keyword>
<dbReference type="CDD" id="cd00077">
    <property type="entry name" value="HDc"/>
    <property type="match status" value="1"/>
</dbReference>
<accession>A0A2S6HMT0</accession>
<dbReference type="SMART" id="SM00471">
    <property type="entry name" value="HDc"/>
    <property type="match status" value="1"/>
</dbReference>
<dbReference type="NCBIfam" id="TIGR00277">
    <property type="entry name" value="HDIG"/>
    <property type="match status" value="1"/>
</dbReference>
<dbReference type="RefSeq" id="WP_104438862.1">
    <property type="nucleotide sequence ID" value="NZ_PTJA01000013.1"/>
</dbReference>
<keyword evidence="4 7" id="KW-0694">RNA-binding</keyword>
<dbReference type="PANTHER" id="PTHR12826:SF15">
    <property type="entry name" value="RIBONUCLEASE Y"/>
    <property type="match status" value="1"/>
</dbReference>
<dbReference type="HAMAP" id="MF_00335">
    <property type="entry name" value="RNase_Y"/>
    <property type="match status" value="1"/>
</dbReference>
<dbReference type="AlphaFoldDB" id="A0A2S6HMT0"/>
<protein>
    <recommendedName>
        <fullName evidence="6 7">Ribonuclease Y</fullName>
        <shortName evidence="7">RNase Y</shortName>
        <ecNumber evidence="7 8">3.1.-.-</ecNumber>
    </recommendedName>
</protein>
<proteinExistence type="inferred from homology"/>
<dbReference type="InterPro" id="IPR006675">
    <property type="entry name" value="HDIG_dom"/>
</dbReference>
<dbReference type="PROSITE" id="PS51831">
    <property type="entry name" value="HD"/>
    <property type="match status" value="1"/>
</dbReference>
<name>A0A2S6HMT0_9FIRM</name>
<dbReference type="CDD" id="cd22431">
    <property type="entry name" value="KH-I_RNaseY"/>
    <property type="match status" value="1"/>
</dbReference>
<dbReference type="OrthoDB" id="9803205at2"/>
<dbReference type="InterPro" id="IPR036612">
    <property type="entry name" value="KH_dom_type_1_sf"/>
</dbReference>
<keyword evidence="9" id="KW-0175">Coiled coil</keyword>
<dbReference type="InterPro" id="IPR004087">
    <property type="entry name" value="KH_dom"/>
</dbReference>
<dbReference type="PROSITE" id="PS50084">
    <property type="entry name" value="KH_TYPE_1"/>
    <property type="match status" value="1"/>
</dbReference>
<keyword evidence="11" id="KW-1185">Reference proteome</keyword>
<evidence type="ECO:0000313" key="10">
    <source>
        <dbReference type="EMBL" id="PPK78791.1"/>
    </source>
</evidence>
<evidence type="ECO:0000256" key="2">
    <source>
        <dbReference type="ARBA" id="ARBA00022759"/>
    </source>
</evidence>
<evidence type="ECO:0000256" key="9">
    <source>
        <dbReference type="SAM" id="Coils"/>
    </source>
</evidence>
<dbReference type="Gene3D" id="3.30.1370.10">
    <property type="entry name" value="K Homology domain, type 1"/>
    <property type="match status" value="1"/>
</dbReference>
<dbReference type="InterPro" id="IPR006674">
    <property type="entry name" value="HD_domain"/>
</dbReference>
<dbReference type="NCBIfam" id="TIGR03319">
    <property type="entry name" value="RNase_Y"/>
    <property type="match status" value="1"/>
</dbReference>
<dbReference type="InterPro" id="IPR017705">
    <property type="entry name" value="Ribonuclease_Y"/>
</dbReference>
<sequence>MSVSVFTAALITIIASVVVAFIAWSAATAYRKNTYESKIGSAEEKSREIIDEALKTAETKKREALLEAKEESLKTKNELEKETRERRAELQRYERRVLSKEENLDKKSETMEKREAGLAAREEALNKRNSEVESLYEKGIQELEKISGLTSEQAKEYLLKSVEDDVKHDTAKLIKELENKAKEEADKKAKEYVVTAIQRCAADHVAETTVSVVQLPNDEMKGRIIGREGRNIRTLETLTGVELIIDDTPEAVVLSGFDPVRREVARIALERLIVDGRIHPARIEEMVEKAQKEVETNMREEGEAAALEVGIHGLHPELIRLLGKLKYRTSYGQNALKHSIEVAQLSGLLAGEIGLDIRMAKRAGLLHDIGKAVDHEMEGSHIQLGLELCKKYKESAIVLNTVESHHGDVEPQSLIACIVQAADTISAARPGARRETLETYTNRLKQLEDITNSFKGVDKSFAIQAGREVRIMVVPDQINDDDMVLLARDISKKIEDSLEYPGQIKVNVIRESRVTDYAK</sequence>
<evidence type="ECO:0000256" key="3">
    <source>
        <dbReference type="ARBA" id="ARBA00022801"/>
    </source>
</evidence>
<dbReference type="GO" id="GO:0004521">
    <property type="term" value="F:RNA endonuclease activity"/>
    <property type="evidence" value="ECO:0007669"/>
    <property type="project" value="UniProtKB-UniRule"/>
</dbReference>
<evidence type="ECO:0000256" key="7">
    <source>
        <dbReference type="HAMAP-Rule" id="MF_00335"/>
    </source>
</evidence>
<dbReference type="GO" id="GO:0003723">
    <property type="term" value="F:RNA binding"/>
    <property type="evidence" value="ECO:0007669"/>
    <property type="project" value="UniProtKB-UniRule"/>
</dbReference>
<dbReference type="FunFam" id="1.10.3210.10:FF:000003">
    <property type="entry name" value="Ribonuclease Y"/>
    <property type="match status" value="1"/>
</dbReference>
<reference evidence="10 11" key="1">
    <citation type="submission" date="2018-02" db="EMBL/GenBank/DDBJ databases">
        <title>Genomic Encyclopedia of Archaeal and Bacterial Type Strains, Phase II (KMG-II): from individual species to whole genera.</title>
        <authorList>
            <person name="Goeker M."/>
        </authorList>
    </citation>
    <scope>NUCLEOTIDE SEQUENCE [LARGE SCALE GENOMIC DNA]</scope>
    <source>
        <strain evidence="10 11">DSM 3808</strain>
    </source>
</reference>
<gene>
    <name evidence="7" type="primary">rny</name>
    <name evidence="10" type="ORF">BXY41_113123</name>
</gene>
<comment type="function">
    <text evidence="7">Endoribonuclease that initiates mRNA decay.</text>
</comment>
<evidence type="ECO:0000256" key="1">
    <source>
        <dbReference type="ARBA" id="ARBA00022722"/>
    </source>
</evidence>
<evidence type="ECO:0000256" key="6">
    <source>
        <dbReference type="ARBA" id="ARBA00073072"/>
    </source>
</evidence>
<dbReference type="EC" id="3.1.-.-" evidence="7 8"/>
<dbReference type="InterPro" id="IPR022711">
    <property type="entry name" value="RNase_Y_N"/>
</dbReference>
<keyword evidence="2 7" id="KW-0255">Endonuclease</keyword>
<evidence type="ECO:0000256" key="5">
    <source>
        <dbReference type="ARBA" id="ARBA00061537"/>
    </source>
</evidence>
<dbReference type="PANTHER" id="PTHR12826">
    <property type="entry name" value="RIBONUCLEASE Y"/>
    <property type="match status" value="1"/>
</dbReference>
<dbReference type="SMART" id="SM00322">
    <property type="entry name" value="KH"/>
    <property type="match status" value="1"/>
</dbReference>
<dbReference type="FunFam" id="3.30.1370.10:FF:000006">
    <property type="entry name" value="Ribonuclease Y"/>
    <property type="match status" value="1"/>
</dbReference>
<dbReference type="Pfam" id="PF01966">
    <property type="entry name" value="HD"/>
    <property type="match status" value="1"/>
</dbReference>
<evidence type="ECO:0000313" key="11">
    <source>
        <dbReference type="Proteomes" id="UP000237749"/>
    </source>
</evidence>